<evidence type="ECO:0000256" key="5">
    <source>
        <dbReference type="ARBA" id="ARBA00022777"/>
    </source>
</evidence>
<keyword evidence="3" id="KW-0808">Transferase</keyword>
<dbReference type="InterPro" id="IPR011009">
    <property type="entry name" value="Kinase-like_dom_sf"/>
</dbReference>
<keyword evidence="4 9" id="KW-0547">Nucleotide-binding</keyword>
<comment type="catalytic activity">
    <reaction evidence="7">
        <text>L-threonyl-[protein] + ATP = O-phospho-L-threonyl-[protein] + ADP + H(+)</text>
        <dbReference type="Rhea" id="RHEA:46608"/>
        <dbReference type="Rhea" id="RHEA-COMP:11060"/>
        <dbReference type="Rhea" id="RHEA-COMP:11605"/>
        <dbReference type="ChEBI" id="CHEBI:15378"/>
        <dbReference type="ChEBI" id="CHEBI:30013"/>
        <dbReference type="ChEBI" id="CHEBI:30616"/>
        <dbReference type="ChEBI" id="CHEBI:61977"/>
        <dbReference type="ChEBI" id="CHEBI:456216"/>
        <dbReference type="EC" id="2.7.11.1"/>
    </reaction>
</comment>
<dbReference type="Gene3D" id="3.30.10.20">
    <property type="match status" value="3"/>
</dbReference>
<evidence type="ECO:0000256" key="7">
    <source>
        <dbReference type="ARBA" id="ARBA00047899"/>
    </source>
</evidence>
<feature type="region of interest" description="Disordered" evidence="10">
    <location>
        <begin position="572"/>
        <end position="618"/>
    </location>
</feature>
<evidence type="ECO:0000256" key="6">
    <source>
        <dbReference type="ARBA" id="ARBA00022840"/>
    </source>
</evidence>
<dbReference type="InterPro" id="IPR005543">
    <property type="entry name" value="PASTA_dom"/>
</dbReference>
<reference evidence="14 15" key="1">
    <citation type="submission" date="2024-03" db="EMBL/GenBank/DDBJ databases">
        <title>Bacilli Hybrid Assemblies.</title>
        <authorList>
            <person name="Kovac J."/>
        </authorList>
    </citation>
    <scope>NUCLEOTIDE SEQUENCE [LARGE SCALE GENOMIC DNA]</scope>
    <source>
        <strain evidence="14 15">FSL R7-0666</strain>
    </source>
</reference>
<feature type="compositionally biased region" description="Low complexity" evidence="10">
    <location>
        <begin position="579"/>
        <end position="588"/>
    </location>
</feature>
<feature type="domain" description="PASTA" evidence="13">
    <location>
        <begin position="371"/>
        <end position="437"/>
    </location>
</feature>
<evidence type="ECO:0000313" key="15">
    <source>
        <dbReference type="Proteomes" id="UP001418796"/>
    </source>
</evidence>
<dbReference type="CDD" id="cd14014">
    <property type="entry name" value="STKc_PknB_like"/>
    <property type="match status" value="1"/>
</dbReference>
<gene>
    <name evidence="14" type="primary">pknB</name>
    <name evidence="14" type="ORF">MKY91_12110</name>
</gene>
<keyword evidence="2" id="KW-0723">Serine/threonine-protein kinase</keyword>
<evidence type="ECO:0000256" key="3">
    <source>
        <dbReference type="ARBA" id="ARBA00022679"/>
    </source>
</evidence>
<organism evidence="14 15">
    <name type="scientific">Alkalicoccobacillus gibsonii</name>
    <dbReference type="NCBI Taxonomy" id="79881"/>
    <lineage>
        <taxon>Bacteria</taxon>
        <taxon>Bacillati</taxon>
        <taxon>Bacillota</taxon>
        <taxon>Bacilli</taxon>
        <taxon>Bacillales</taxon>
        <taxon>Bacillaceae</taxon>
        <taxon>Alkalicoccobacillus</taxon>
    </lineage>
</organism>
<dbReference type="SUPFAM" id="SSF56112">
    <property type="entry name" value="Protein kinase-like (PK-like)"/>
    <property type="match status" value="1"/>
</dbReference>
<feature type="region of interest" description="Disordered" evidence="10">
    <location>
        <begin position="312"/>
        <end position="336"/>
    </location>
</feature>
<keyword evidence="11" id="KW-0812">Transmembrane</keyword>
<keyword evidence="11" id="KW-0472">Membrane</keyword>
<dbReference type="Pfam" id="PF03793">
    <property type="entry name" value="PASTA"/>
    <property type="match status" value="3"/>
</dbReference>
<dbReference type="Gene3D" id="2.60.40.2560">
    <property type="match status" value="1"/>
</dbReference>
<evidence type="ECO:0000256" key="11">
    <source>
        <dbReference type="SAM" id="Phobius"/>
    </source>
</evidence>
<dbReference type="PANTHER" id="PTHR43289">
    <property type="entry name" value="MITOGEN-ACTIVATED PROTEIN KINASE KINASE KINASE 20-RELATED"/>
    <property type="match status" value="1"/>
</dbReference>
<feature type="compositionally biased region" description="Acidic residues" evidence="10">
    <location>
        <begin position="589"/>
        <end position="599"/>
    </location>
</feature>
<dbReference type="NCBIfam" id="NF033483">
    <property type="entry name" value="PknB_PASTA_kin"/>
    <property type="match status" value="1"/>
</dbReference>
<dbReference type="EMBL" id="JBCITK010000001">
    <property type="protein sequence ID" value="MEN0643896.1"/>
    <property type="molecule type" value="Genomic_DNA"/>
</dbReference>
<dbReference type="InterPro" id="IPR008271">
    <property type="entry name" value="Ser/Thr_kinase_AS"/>
</dbReference>
<comment type="caution">
    <text evidence="14">The sequence shown here is derived from an EMBL/GenBank/DDBJ whole genome shotgun (WGS) entry which is preliminary data.</text>
</comment>
<comment type="catalytic activity">
    <reaction evidence="8">
        <text>L-seryl-[protein] + ATP = O-phospho-L-seryl-[protein] + ADP + H(+)</text>
        <dbReference type="Rhea" id="RHEA:17989"/>
        <dbReference type="Rhea" id="RHEA-COMP:9863"/>
        <dbReference type="Rhea" id="RHEA-COMP:11604"/>
        <dbReference type="ChEBI" id="CHEBI:15378"/>
        <dbReference type="ChEBI" id="CHEBI:29999"/>
        <dbReference type="ChEBI" id="CHEBI:30616"/>
        <dbReference type="ChEBI" id="CHEBI:83421"/>
        <dbReference type="ChEBI" id="CHEBI:456216"/>
        <dbReference type="EC" id="2.7.11.1"/>
    </reaction>
</comment>
<dbReference type="Pfam" id="PF00069">
    <property type="entry name" value="Pkinase"/>
    <property type="match status" value="1"/>
</dbReference>
<dbReference type="RefSeq" id="WP_343130710.1">
    <property type="nucleotide sequence ID" value="NZ_JBCITK010000001.1"/>
</dbReference>
<dbReference type="CDD" id="cd06577">
    <property type="entry name" value="PASTA_pknB"/>
    <property type="match status" value="3"/>
</dbReference>
<sequence>MIGQRISDRYVIIEGIGGGGMANVYLALDVILDRHVAVKVLQPQFSDDEQFIKRFRREAQAATSLAHPNIVNIFDVGEEGNLYYIVMEYVKGQTLKELIQQEGPLQVDVALGYLKQILAAMAHAHANQIVHRDIKPHNILISEDGEAKVADFGIARAMSAATITHTNSVMGSVHYLSPEQARGGHITYRSDIYSLGIVFYEMLSGVLPFSGDTAVSIAIKHLQNDMPSIRQINSSIPQSVENMIHKATMKDPAARYQTAEEMEEDAYTLLDPDRSDEVPYAFKKEDDHEVTKAVPIVGKLPESVDLEKTIAAEPTKPVQQVTESKPSQAEPIAKPKKSKKRKKWLIILMLTALFTLVVGATAFAILPSVFRVGEVTIPDIIDEPIEDAEQTLEDLRLTVDIEEVEDDSVDSGHVISVNPRVGSSVKEGSTVRVQVSGTEEEITLQDYVDLPIEQAERLLEQLNVTVERVTRESNEKPEGTVISQTPVSGSTIVPSNTPVYLTYAVKSQIRLSNLEGETEEEARSYFNNEGLRGRFSFEFSDTIAEGRIISQDPEPFEMLDPGSNVEVVVSRGAEGESPGGTAPPATDTPGDDEPDDEEEPSRVIDVSQPVEVSQQEQEDGKVFDIRIVYRDASTEGEDEVFVDEEISESKTYTIPLRVSPSYSGSFDLYINDELIKSSSERTYEQ</sequence>
<dbReference type="InterPro" id="IPR017441">
    <property type="entry name" value="Protein_kinase_ATP_BS"/>
</dbReference>
<proteinExistence type="predicted"/>
<dbReference type="PROSITE" id="PS00108">
    <property type="entry name" value="PROTEIN_KINASE_ST"/>
    <property type="match status" value="1"/>
</dbReference>
<feature type="domain" description="PASTA" evidence="13">
    <location>
        <begin position="438"/>
        <end position="505"/>
    </location>
</feature>
<feature type="domain" description="PASTA" evidence="13">
    <location>
        <begin position="506"/>
        <end position="571"/>
    </location>
</feature>
<feature type="transmembrane region" description="Helical" evidence="11">
    <location>
        <begin position="344"/>
        <end position="366"/>
    </location>
</feature>
<accession>A0ABU9VJ12</accession>
<evidence type="ECO:0000313" key="14">
    <source>
        <dbReference type="EMBL" id="MEN0643896.1"/>
    </source>
</evidence>
<feature type="binding site" evidence="9">
    <location>
        <position position="39"/>
    </location>
    <ligand>
        <name>ATP</name>
        <dbReference type="ChEBI" id="CHEBI:30616"/>
    </ligand>
</feature>
<name>A0ABU9VJ12_9BACI</name>
<feature type="compositionally biased region" description="Polar residues" evidence="10">
    <location>
        <begin position="317"/>
        <end position="327"/>
    </location>
</feature>
<evidence type="ECO:0000259" key="12">
    <source>
        <dbReference type="PROSITE" id="PS50011"/>
    </source>
</evidence>
<keyword evidence="6 9" id="KW-0067">ATP-binding</keyword>
<dbReference type="Gene3D" id="3.30.200.20">
    <property type="entry name" value="Phosphorylase Kinase, domain 1"/>
    <property type="match status" value="1"/>
</dbReference>
<evidence type="ECO:0000256" key="4">
    <source>
        <dbReference type="ARBA" id="ARBA00022741"/>
    </source>
</evidence>
<dbReference type="PROSITE" id="PS51178">
    <property type="entry name" value="PASTA"/>
    <property type="match status" value="3"/>
</dbReference>
<keyword evidence="15" id="KW-1185">Reference proteome</keyword>
<evidence type="ECO:0000256" key="8">
    <source>
        <dbReference type="ARBA" id="ARBA00048679"/>
    </source>
</evidence>
<evidence type="ECO:0000256" key="10">
    <source>
        <dbReference type="SAM" id="MobiDB-lite"/>
    </source>
</evidence>
<evidence type="ECO:0000256" key="2">
    <source>
        <dbReference type="ARBA" id="ARBA00022527"/>
    </source>
</evidence>
<dbReference type="PANTHER" id="PTHR43289:SF34">
    <property type="entry name" value="SERINE_THREONINE-PROTEIN KINASE YBDM-RELATED"/>
    <property type="match status" value="1"/>
</dbReference>
<evidence type="ECO:0000256" key="1">
    <source>
        <dbReference type="ARBA" id="ARBA00012513"/>
    </source>
</evidence>
<dbReference type="SMART" id="SM00740">
    <property type="entry name" value="PASTA"/>
    <property type="match status" value="3"/>
</dbReference>
<dbReference type="SMART" id="SM00220">
    <property type="entry name" value="S_TKc"/>
    <property type="match status" value="1"/>
</dbReference>
<dbReference type="PROSITE" id="PS50011">
    <property type="entry name" value="PROTEIN_KINASE_DOM"/>
    <property type="match status" value="1"/>
</dbReference>
<feature type="compositionally biased region" description="Low complexity" evidence="10">
    <location>
        <begin position="606"/>
        <end position="615"/>
    </location>
</feature>
<dbReference type="GO" id="GO:0016301">
    <property type="term" value="F:kinase activity"/>
    <property type="evidence" value="ECO:0007669"/>
    <property type="project" value="UniProtKB-KW"/>
</dbReference>
<dbReference type="Proteomes" id="UP001418796">
    <property type="component" value="Unassembled WGS sequence"/>
</dbReference>
<keyword evidence="11" id="KW-1133">Transmembrane helix</keyword>
<dbReference type="PROSITE" id="PS00107">
    <property type="entry name" value="PROTEIN_KINASE_ATP"/>
    <property type="match status" value="1"/>
</dbReference>
<protein>
    <recommendedName>
        <fullName evidence="1">non-specific serine/threonine protein kinase</fullName>
        <ecNumber evidence="1">2.7.11.1</ecNumber>
    </recommendedName>
</protein>
<dbReference type="Gene3D" id="1.10.510.10">
    <property type="entry name" value="Transferase(Phosphotransferase) domain 1"/>
    <property type="match status" value="1"/>
</dbReference>
<dbReference type="InterPro" id="IPR000719">
    <property type="entry name" value="Prot_kinase_dom"/>
</dbReference>
<evidence type="ECO:0000256" key="9">
    <source>
        <dbReference type="PROSITE-ProRule" id="PRU10141"/>
    </source>
</evidence>
<evidence type="ECO:0000259" key="13">
    <source>
        <dbReference type="PROSITE" id="PS51178"/>
    </source>
</evidence>
<dbReference type="EC" id="2.7.11.1" evidence="1"/>
<keyword evidence="5 14" id="KW-0418">Kinase</keyword>
<feature type="domain" description="Protein kinase" evidence="12">
    <location>
        <begin position="10"/>
        <end position="270"/>
    </location>
</feature>